<comment type="caution">
    <text evidence="1">The sequence shown here is derived from an EMBL/GenBank/DDBJ whole genome shotgun (WGS) entry which is preliminary data.</text>
</comment>
<sequence length="88" mass="10437">LDRETARIKWRITQLEEFKRKIEEEVIQIAQSEVIVERAELEMKTLAHLQGERRERKGEIAVDREFCNALINYLRSKLESAREKPPSS</sequence>
<dbReference type="AlphaFoldDB" id="X1JC62"/>
<reference evidence="1" key="1">
    <citation type="journal article" date="2014" name="Front. Microbiol.">
        <title>High frequency of phylogenetically diverse reductive dehalogenase-homologous genes in deep subseafloor sedimentary metagenomes.</title>
        <authorList>
            <person name="Kawai M."/>
            <person name="Futagami T."/>
            <person name="Toyoda A."/>
            <person name="Takaki Y."/>
            <person name="Nishi S."/>
            <person name="Hori S."/>
            <person name="Arai W."/>
            <person name="Tsubouchi T."/>
            <person name="Morono Y."/>
            <person name="Uchiyama I."/>
            <person name="Ito T."/>
            <person name="Fujiyama A."/>
            <person name="Inagaki F."/>
            <person name="Takami H."/>
        </authorList>
    </citation>
    <scope>NUCLEOTIDE SEQUENCE</scope>
    <source>
        <strain evidence="1">Expedition CK06-06</strain>
    </source>
</reference>
<evidence type="ECO:0000313" key="1">
    <source>
        <dbReference type="EMBL" id="GAH92296.1"/>
    </source>
</evidence>
<organism evidence="1">
    <name type="scientific">marine sediment metagenome</name>
    <dbReference type="NCBI Taxonomy" id="412755"/>
    <lineage>
        <taxon>unclassified sequences</taxon>
        <taxon>metagenomes</taxon>
        <taxon>ecological metagenomes</taxon>
    </lineage>
</organism>
<gene>
    <name evidence="1" type="ORF">S03H2_68827</name>
</gene>
<feature type="non-terminal residue" evidence="1">
    <location>
        <position position="1"/>
    </location>
</feature>
<protein>
    <submittedName>
        <fullName evidence="1">Uncharacterized protein</fullName>
    </submittedName>
</protein>
<proteinExistence type="predicted"/>
<accession>X1JC62</accession>
<name>X1JC62_9ZZZZ</name>
<dbReference type="EMBL" id="BARU01045335">
    <property type="protein sequence ID" value="GAH92296.1"/>
    <property type="molecule type" value="Genomic_DNA"/>
</dbReference>